<keyword evidence="4" id="KW-1015">Disulfide bond</keyword>
<comment type="caution">
    <text evidence="5">Lacks conserved residue(s) required for the propagation of feature annotation.</text>
</comment>
<dbReference type="Proteomes" id="UP001164746">
    <property type="component" value="Chromosome 3"/>
</dbReference>
<comment type="subcellular location">
    <subcellularLocation>
        <location evidence="1">Virion</location>
    </subcellularLocation>
</comment>
<keyword evidence="6" id="KW-0472">Membrane</keyword>
<keyword evidence="6" id="KW-1133">Transmembrane helix</keyword>
<name>A0ABY7DPJ5_MYAAR</name>
<evidence type="ECO:0000256" key="6">
    <source>
        <dbReference type="SAM" id="Phobius"/>
    </source>
</evidence>
<dbReference type="CDD" id="cd00033">
    <property type="entry name" value="CCP"/>
    <property type="match status" value="11"/>
</dbReference>
<sequence length="795" mass="83474">CGTVPAVSYSTYTAPTNTLLGARVTYSCNSGYTASGAVIISCSTSGWTSPPVCHKDCGTVPAVPHGTYTAPTNTFLGARVTFSCNSGYTSSGAMTIYCQTSGWTTPPVCHWDCGTVPAVSYSTYTTPTNTLLGARVTYSCNSGYTASGAVIISCSTSGWTSPPVCHKDCGTVPAVPHSTYTAPTNTFLGARVTFSCNSGYTSSGAMTIYCRTSGWTTPPVCHWDCGTVPAVPHSTYTAPINTLLGAHVTYSCNSGYTSSGAVIISCSTSGWTTPPVCHWDCGTVPAVSYSTYTAPTNTLLGARVTYSCNSGYTASGAVIISCSTSGWTSPPVCHKDCGNVPVVQHSTYTAPTNTLLGVRVTYSCNSGYTASGAEIILCSTSGWTTPPDCHPDCGSLPAVPHSTYTAPKNTLLGARVTYSCDSGYTSSGAVIISCSASGWTTPPVCHWDCGTVPAVPHSTYTSPTNTLLGARVTYSCNSGYTSSGAVIISCSTSGWTTPPVCHQDCGTVPVVPNSTYTTPTNTLLGARVAYSCNSGYTSSGAETIACLTSGWTTRPVCHPDCGTVPSVPNSTYTTPTNTLLGARVTYSCNSGYTSSGAVIISCSTSGWTTPPVCHPVKSTEVSAVLIAVPIASVVVVILAVTTACLIKQRRNRLEANHGNSNTRISETNAICLQTFVSEQDYYNIGEINKPEDKYRTETHNLMNNPAYAYTEGTPVAHVPQTNIDAAIIAQNYTDEHDYDTFQDLIYENAETNGEAIYENTETNGEAIYENTETNDEAIYKNIETNVDASNVYDEI</sequence>
<feature type="domain" description="Sushi" evidence="7">
    <location>
        <begin position="1"/>
        <end position="55"/>
    </location>
</feature>
<reference evidence="8" key="1">
    <citation type="submission" date="2022-11" db="EMBL/GenBank/DDBJ databases">
        <title>Centuries of genome instability and evolution in soft-shell clam transmissible cancer (bioRxiv).</title>
        <authorList>
            <person name="Hart S.F.M."/>
            <person name="Yonemitsu M.A."/>
            <person name="Giersch R.M."/>
            <person name="Beal B.F."/>
            <person name="Arriagada G."/>
            <person name="Davis B.W."/>
            <person name="Ostrander E.A."/>
            <person name="Goff S.P."/>
            <person name="Metzger M.J."/>
        </authorList>
    </citation>
    <scope>NUCLEOTIDE SEQUENCE</scope>
    <source>
        <strain evidence="8">MELC-2E11</strain>
        <tissue evidence="8">Siphon/mantle</tissue>
    </source>
</reference>
<dbReference type="PANTHER" id="PTHR45785">
    <property type="entry name" value="COMPLEMENT FACTOR H-RELATED"/>
    <property type="match status" value="1"/>
</dbReference>
<evidence type="ECO:0000256" key="4">
    <source>
        <dbReference type="ARBA" id="ARBA00023157"/>
    </source>
</evidence>
<feature type="domain" description="Sushi" evidence="7">
    <location>
        <begin position="279"/>
        <end position="335"/>
    </location>
</feature>
<keyword evidence="6" id="KW-0812">Transmembrane</keyword>
<feature type="transmembrane region" description="Helical" evidence="6">
    <location>
        <begin position="623"/>
        <end position="646"/>
    </location>
</feature>
<evidence type="ECO:0000259" key="7">
    <source>
        <dbReference type="PROSITE" id="PS50923"/>
    </source>
</evidence>
<keyword evidence="3" id="KW-0732">Signal</keyword>
<keyword evidence="2 5" id="KW-0768">Sushi</keyword>
<feature type="non-terminal residue" evidence="8">
    <location>
        <position position="1"/>
    </location>
</feature>
<dbReference type="InterPro" id="IPR051503">
    <property type="entry name" value="ComplSys_Reg/VirEntry_Med"/>
</dbReference>
<dbReference type="Gene3D" id="2.10.70.10">
    <property type="entry name" value="Complement Module, domain 1"/>
    <property type="match status" value="11"/>
</dbReference>
<evidence type="ECO:0000256" key="1">
    <source>
        <dbReference type="ARBA" id="ARBA00004328"/>
    </source>
</evidence>
<dbReference type="InterPro" id="IPR000436">
    <property type="entry name" value="Sushi_SCR_CCP_dom"/>
</dbReference>
<evidence type="ECO:0000313" key="8">
    <source>
        <dbReference type="EMBL" id="WAQ98627.1"/>
    </source>
</evidence>
<accession>A0ABY7DPJ5</accession>
<feature type="domain" description="Sushi" evidence="7">
    <location>
        <begin position="562"/>
        <end position="615"/>
    </location>
</feature>
<evidence type="ECO:0000256" key="2">
    <source>
        <dbReference type="ARBA" id="ARBA00022659"/>
    </source>
</evidence>
<evidence type="ECO:0000256" key="3">
    <source>
        <dbReference type="ARBA" id="ARBA00022729"/>
    </source>
</evidence>
<dbReference type="SMART" id="SM00032">
    <property type="entry name" value="CCP"/>
    <property type="match status" value="11"/>
</dbReference>
<evidence type="ECO:0000256" key="5">
    <source>
        <dbReference type="PROSITE-ProRule" id="PRU00302"/>
    </source>
</evidence>
<dbReference type="EMBL" id="CP111014">
    <property type="protein sequence ID" value="WAQ98627.1"/>
    <property type="molecule type" value="Genomic_DNA"/>
</dbReference>
<evidence type="ECO:0000313" key="9">
    <source>
        <dbReference type="Proteomes" id="UP001164746"/>
    </source>
</evidence>
<gene>
    <name evidence="8" type="ORF">MAR_023000</name>
</gene>
<keyword evidence="9" id="KW-1185">Reference proteome</keyword>
<feature type="domain" description="Sushi" evidence="7">
    <location>
        <begin position="170"/>
        <end position="223"/>
    </location>
</feature>
<organism evidence="8 9">
    <name type="scientific">Mya arenaria</name>
    <name type="common">Soft-shell clam</name>
    <dbReference type="NCBI Taxonomy" id="6604"/>
    <lineage>
        <taxon>Eukaryota</taxon>
        <taxon>Metazoa</taxon>
        <taxon>Spiralia</taxon>
        <taxon>Lophotrochozoa</taxon>
        <taxon>Mollusca</taxon>
        <taxon>Bivalvia</taxon>
        <taxon>Autobranchia</taxon>
        <taxon>Heteroconchia</taxon>
        <taxon>Euheterodonta</taxon>
        <taxon>Imparidentia</taxon>
        <taxon>Neoheterodontei</taxon>
        <taxon>Myida</taxon>
        <taxon>Myoidea</taxon>
        <taxon>Myidae</taxon>
        <taxon>Mya</taxon>
    </lineage>
</organism>
<protein>
    <submittedName>
        <fullName evidence="8">SVEP1-like protein</fullName>
    </submittedName>
</protein>
<feature type="domain" description="Sushi" evidence="7">
    <location>
        <begin position="111"/>
        <end position="167"/>
    </location>
</feature>
<dbReference type="SUPFAM" id="SSF57535">
    <property type="entry name" value="Complement control module/SCR domain"/>
    <property type="match status" value="11"/>
</dbReference>
<dbReference type="PANTHER" id="PTHR45785:SF2">
    <property type="entry name" value="COMPLEMENT FACTOR H-RELATED"/>
    <property type="match status" value="1"/>
</dbReference>
<dbReference type="Pfam" id="PF00084">
    <property type="entry name" value="Sushi"/>
    <property type="match status" value="11"/>
</dbReference>
<proteinExistence type="predicted"/>
<dbReference type="PROSITE" id="PS50923">
    <property type="entry name" value="SUSHI"/>
    <property type="match status" value="7"/>
</dbReference>
<dbReference type="InterPro" id="IPR035976">
    <property type="entry name" value="Sushi/SCR/CCP_sf"/>
</dbReference>
<feature type="domain" description="Sushi" evidence="7">
    <location>
        <begin position="503"/>
        <end position="559"/>
    </location>
</feature>
<feature type="domain" description="Sushi" evidence="7">
    <location>
        <begin position="391"/>
        <end position="447"/>
    </location>
</feature>